<dbReference type="Gene3D" id="3.90.1170.50">
    <property type="entry name" value="Aldehyde oxidase/xanthine dehydrogenase, a/b hammerhead"/>
    <property type="match status" value="1"/>
</dbReference>
<dbReference type="SMART" id="SM01008">
    <property type="entry name" value="Ald_Xan_dh_C"/>
    <property type="match status" value="1"/>
</dbReference>
<dbReference type="GO" id="GO:0016491">
    <property type="term" value="F:oxidoreductase activity"/>
    <property type="evidence" value="ECO:0007669"/>
    <property type="project" value="InterPro"/>
</dbReference>
<dbReference type="RefSeq" id="WP_150061562.1">
    <property type="nucleotide sequence ID" value="NZ_JACHII010000006.1"/>
</dbReference>
<name>A0A5M6IE24_9PROT</name>
<evidence type="ECO:0000259" key="1">
    <source>
        <dbReference type="SMART" id="SM01008"/>
    </source>
</evidence>
<dbReference type="InterPro" id="IPR037165">
    <property type="entry name" value="AldOxase/xan_DH_Mopterin-bd_sf"/>
</dbReference>
<dbReference type="SUPFAM" id="SSF56003">
    <property type="entry name" value="Molybdenum cofactor-binding domain"/>
    <property type="match status" value="2"/>
</dbReference>
<dbReference type="OrthoDB" id="9767994at2"/>
<sequence length="749" mass="79283">MTAFIERRAARSGGIESPRFSRRTLLRSVAGAGAGLTLGLLLPSRGAEAAADAGEGPADARDGEPFAPNAFVRLAPDGTVTVICKHLEMGQGVYTGLCTLVAEELDAAWSQVRPEPAPADAARYNNLFWGPLQGTGGSTSLANAFEQMRRAGAVARAMLVTAAAQEWGVAPAEIETAEGVLRHPASDRSAPYGAMVERAAGLTVPDPDSVALKAPEQFRLIGKGDLRRPDAEARINGTAIFASDIRRPGMLVARVRRPPRFGAVLKTLDEDAAKSVPGVKAVLVLPRGVAVVAEKSWQADQARAALNITWDDSAALTVGTDAIRKQYRELAEQPGTVVRNDGDAAAALSDPEGRTLEATYEVPYLAHAPMEPPSAVAHLTDAGIEVWTGSQVPTMDVLTIAEAARVKPEAVTLHVTLAGGSFGRRANPAGDCVAEAAGIARGLLDRGIVAPVQLAWTREDDIRGGFYRPMALHRVSGALDPNGRPVAWRQRVVCQSVLKDTPFAPILGAPGIDPMAVEGVKDLPYAVPNVHADLHMPETGVPVLWWRSIGHSHTAFAVESFMDEMAHAAHVDPLVLRLDLLRDHPRALGVLMLVAEQAGWHAPMEGGRGRGLAVHESYGSVVATVAEVTVREQTIRVDRMVCAVDCGLPVNPDIIRAQVEGGTVFGLSATLRSRLTLDETGLVRQSNFHDFEVLRQASTPEIAVHIVPSTDPPSGIGEPAVPPVAPAVANAVFAATGRRLRSLPLRVPS</sequence>
<evidence type="ECO:0000313" key="3">
    <source>
        <dbReference type="Proteomes" id="UP000324065"/>
    </source>
</evidence>
<feature type="domain" description="Aldehyde oxidase/xanthine dehydrogenase a/b hammerhead" evidence="1">
    <location>
        <begin position="236"/>
        <end position="314"/>
    </location>
</feature>
<dbReference type="InterPro" id="IPR052516">
    <property type="entry name" value="N-heterocyclic_Hydroxylase"/>
</dbReference>
<dbReference type="Proteomes" id="UP000324065">
    <property type="component" value="Unassembled WGS sequence"/>
</dbReference>
<dbReference type="Pfam" id="PF02738">
    <property type="entry name" value="MoCoBD_1"/>
    <property type="match status" value="1"/>
</dbReference>
<dbReference type="Pfam" id="PF20256">
    <property type="entry name" value="MoCoBD_2"/>
    <property type="match status" value="2"/>
</dbReference>
<dbReference type="PANTHER" id="PTHR47495:SF2">
    <property type="entry name" value="ALDEHYDE DEHYDROGENASE"/>
    <property type="match status" value="1"/>
</dbReference>
<dbReference type="PANTHER" id="PTHR47495">
    <property type="entry name" value="ALDEHYDE DEHYDROGENASE"/>
    <property type="match status" value="1"/>
</dbReference>
<dbReference type="InterPro" id="IPR046867">
    <property type="entry name" value="AldOxase/xan_DH_MoCoBD2"/>
</dbReference>
<dbReference type="PIRSF" id="PIRSF036389">
    <property type="entry name" value="IOR_B"/>
    <property type="match status" value="1"/>
</dbReference>
<dbReference type="InterPro" id="IPR000674">
    <property type="entry name" value="Ald_Oxase/Xan_DH_a/b"/>
</dbReference>
<dbReference type="InterPro" id="IPR012368">
    <property type="entry name" value="OxRdtase_Mopterin-bd_su_IorB"/>
</dbReference>
<dbReference type="AlphaFoldDB" id="A0A5M6IE24"/>
<accession>A0A5M6IE24</accession>
<reference evidence="2 3" key="1">
    <citation type="submission" date="2019-09" db="EMBL/GenBank/DDBJ databases">
        <title>Genome sequence of Roseospira marina, one of the more divergent members of the non-sulfur purple photosynthetic bacterial family, the Rhodospirillaceae.</title>
        <authorList>
            <person name="Meyer T."/>
            <person name="Kyndt J."/>
        </authorList>
    </citation>
    <scope>NUCLEOTIDE SEQUENCE [LARGE SCALE GENOMIC DNA]</scope>
    <source>
        <strain evidence="2 3">DSM 15113</strain>
    </source>
</reference>
<proteinExistence type="predicted"/>
<gene>
    <name evidence="2" type="ORF">F1188_06410</name>
</gene>
<evidence type="ECO:0000313" key="2">
    <source>
        <dbReference type="EMBL" id="KAA5606493.1"/>
    </source>
</evidence>
<dbReference type="PROSITE" id="PS51318">
    <property type="entry name" value="TAT"/>
    <property type="match status" value="1"/>
</dbReference>
<comment type="caution">
    <text evidence="2">The sequence shown here is derived from an EMBL/GenBank/DDBJ whole genome shotgun (WGS) entry which is preliminary data.</text>
</comment>
<keyword evidence="3" id="KW-1185">Reference proteome</keyword>
<protein>
    <submittedName>
        <fullName evidence="2">Xanthine dehydrogenase family protein molybdopterin-binding subunit</fullName>
    </submittedName>
</protein>
<dbReference type="Gene3D" id="3.30.365.10">
    <property type="entry name" value="Aldehyde oxidase/xanthine dehydrogenase, molybdopterin binding domain"/>
    <property type="match status" value="4"/>
</dbReference>
<dbReference type="EMBL" id="VWPJ01000004">
    <property type="protein sequence ID" value="KAA5606493.1"/>
    <property type="molecule type" value="Genomic_DNA"/>
</dbReference>
<dbReference type="InterPro" id="IPR006311">
    <property type="entry name" value="TAT_signal"/>
</dbReference>
<dbReference type="InterPro" id="IPR008274">
    <property type="entry name" value="AldOxase/xan_DH_MoCoBD1"/>
</dbReference>
<organism evidence="2 3">
    <name type="scientific">Roseospira marina</name>
    <dbReference type="NCBI Taxonomy" id="140057"/>
    <lineage>
        <taxon>Bacteria</taxon>
        <taxon>Pseudomonadati</taxon>
        <taxon>Pseudomonadota</taxon>
        <taxon>Alphaproteobacteria</taxon>
        <taxon>Rhodospirillales</taxon>
        <taxon>Rhodospirillaceae</taxon>
        <taxon>Roseospira</taxon>
    </lineage>
</organism>